<organism evidence="1 2">
    <name type="scientific">Pichia sorbitophila (strain ATCC MYA-4447 / BCRC 22081 / CBS 7064 / NBRC 10061 / NRRL Y-12695)</name>
    <name type="common">Hybrid yeast</name>
    <dbReference type="NCBI Taxonomy" id="559304"/>
    <lineage>
        <taxon>Eukaryota</taxon>
        <taxon>Fungi</taxon>
        <taxon>Dikarya</taxon>
        <taxon>Ascomycota</taxon>
        <taxon>Saccharomycotina</taxon>
        <taxon>Pichiomycetes</taxon>
        <taxon>Debaryomycetaceae</taxon>
        <taxon>Millerozyma</taxon>
    </lineage>
</organism>
<dbReference type="Proteomes" id="UP000005222">
    <property type="component" value="Chromosome E"/>
</dbReference>
<proteinExistence type="predicted"/>
<dbReference type="AlphaFoldDB" id="G8YNG1"/>
<sequence length="430" mass="49871">MIEFLKGLETLSEISEAEEHAAQYEESQNIKDIAHGGRIKEDDHEYTNTVIRESFVMEETRRIDSVGSIDSLDSIDSMGLGERAVWSEESMCSVYSISPKDSLLNGDLGFDFGLGIEGSFELTGGSRSSHDSLSDYDPKSDALSLAPLAERALPDSKDLTASVEAAEEQKRRYQKDRSTVVHRRSTKRWKVKIKFYCCKNKLAKIVSQQLSYSTSIFEGLPSFQDMDHSVALEAYQMLQDPRDMEEKMVVDDLSEKWPEVSVAPQNVPVPAERLTTQCPNWFNLIPLQEMKKDPKYKLTTAPKPVVISYTDKINKINKINNDRYFSRINIRELSQILELDNFNINLTQDIEYNVLNVFRHYCNFRLGYKTWIRDTTKAERNELISRLHSYISTWYPELTKFKLEVIIRRGSYSLMQRRLRKERRLLRRRA</sequence>
<evidence type="ECO:0000313" key="2">
    <source>
        <dbReference type="Proteomes" id="UP000005222"/>
    </source>
</evidence>
<protein>
    <submittedName>
        <fullName evidence="1">Piso0_001544 protein</fullName>
    </submittedName>
</protein>
<accession>G8YNG1</accession>
<dbReference type="HOGENOM" id="CLU_637947_0_0_1"/>
<keyword evidence="2" id="KW-1185">Reference proteome</keyword>
<name>G8YNG1_PICSO</name>
<gene>
    <name evidence="1" type="primary">Piso0_001544</name>
    <name evidence="1" type="ORF">GNLVRS01_PISO0E07396g</name>
</gene>
<dbReference type="EMBL" id="FO082055">
    <property type="protein sequence ID" value="CCE79479.1"/>
    <property type="molecule type" value="Genomic_DNA"/>
</dbReference>
<evidence type="ECO:0000313" key="1">
    <source>
        <dbReference type="EMBL" id="CCE79479.1"/>
    </source>
</evidence>
<reference evidence="1 2" key="1">
    <citation type="journal article" date="2012" name="G3 (Bethesda)">
        <title>Pichia sorbitophila, an interspecies yeast hybrid reveals early steps of genome resolution following polyploidization.</title>
        <authorList>
            <person name="Leh Louis V."/>
            <person name="Despons L."/>
            <person name="Friedrich A."/>
            <person name="Martin T."/>
            <person name="Durrens P."/>
            <person name="Casaregola S."/>
            <person name="Neuveglise C."/>
            <person name="Fairhead C."/>
            <person name="Marck C."/>
            <person name="Cruz J.A."/>
            <person name="Straub M.L."/>
            <person name="Kugler V."/>
            <person name="Sacerdot C."/>
            <person name="Uzunov Z."/>
            <person name="Thierry A."/>
            <person name="Weiss S."/>
            <person name="Bleykasten C."/>
            <person name="De Montigny J."/>
            <person name="Jacques N."/>
            <person name="Jung P."/>
            <person name="Lemaire M."/>
            <person name="Mallet S."/>
            <person name="Morel G."/>
            <person name="Richard G.F."/>
            <person name="Sarkar A."/>
            <person name="Savel G."/>
            <person name="Schacherer J."/>
            <person name="Seret M.L."/>
            <person name="Talla E."/>
            <person name="Samson G."/>
            <person name="Jubin C."/>
            <person name="Poulain J."/>
            <person name="Vacherie B."/>
            <person name="Barbe V."/>
            <person name="Pelletier E."/>
            <person name="Sherman D.J."/>
            <person name="Westhof E."/>
            <person name="Weissenbach J."/>
            <person name="Baret P.V."/>
            <person name="Wincker P."/>
            <person name="Gaillardin C."/>
            <person name="Dujon B."/>
            <person name="Souciet J.L."/>
        </authorList>
    </citation>
    <scope>NUCLEOTIDE SEQUENCE [LARGE SCALE GENOMIC DNA]</scope>
    <source>
        <strain evidence="2">ATCC MYA-4447 / BCRC 22081 / CBS 7064 / NBRC 10061 / NRRL Y-12695</strain>
    </source>
</reference>
<dbReference type="InParanoid" id="G8YNG1"/>
<dbReference type="OrthoDB" id="4096434at2759"/>
<dbReference type="eggNOG" id="ENOG502S1A5">
    <property type="taxonomic scope" value="Eukaryota"/>
</dbReference>